<protein>
    <recommendedName>
        <fullName evidence="1">PH domain-containing protein</fullName>
    </recommendedName>
</protein>
<dbReference type="AlphaFoldDB" id="A0A3D9HHY7"/>
<dbReference type="SUPFAM" id="SSF51197">
    <property type="entry name" value="Clavaminate synthase-like"/>
    <property type="match status" value="1"/>
</dbReference>
<dbReference type="OrthoDB" id="324927at2"/>
<dbReference type="Gene3D" id="2.60.120.620">
    <property type="entry name" value="q2cbj1_9rhob like domain"/>
    <property type="match status" value="1"/>
</dbReference>
<dbReference type="RefSeq" id="WP_115937351.1">
    <property type="nucleotide sequence ID" value="NZ_QRDW01000006.1"/>
</dbReference>
<dbReference type="EMBL" id="QRDW01000006">
    <property type="protein sequence ID" value="RED49152.1"/>
    <property type="molecule type" value="Genomic_DNA"/>
</dbReference>
<proteinExistence type="predicted"/>
<keyword evidence="3" id="KW-1185">Reference proteome</keyword>
<organism evidence="2 3">
    <name type="scientific">Aestuariispira insulae</name>
    <dbReference type="NCBI Taxonomy" id="1461337"/>
    <lineage>
        <taxon>Bacteria</taxon>
        <taxon>Pseudomonadati</taxon>
        <taxon>Pseudomonadota</taxon>
        <taxon>Alphaproteobacteria</taxon>
        <taxon>Rhodospirillales</taxon>
        <taxon>Kiloniellaceae</taxon>
        <taxon>Aestuariispira</taxon>
    </lineage>
</organism>
<reference evidence="2 3" key="1">
    <citation type="submission" date="2018-07" db="EMBL/GenBank/DDBJ databases">
        <title>Genomic Encyclopedia of Type Strains, Phase III (KMG-III): the genomes of soil and plant-associated and newly described type strains.</title>
        <authorList>
            <person name="Whitman W."/>
        </authorList>
    </citation>
    <scope>NUCLEOTIDE SEQUENCE [LARGE SCALE GENOMIC DNA]</scope>
    <source>
        <strain evidence="2 3">CECT 8488</strain>
    </source>
</reference>
<gene>
    <name evidence="2" type="ORF">DFP90_106129</name>
</gene>
<name>A0A3D9HHY7_9PROT</name>
<sequence length="363" mass="40958">MTSTSSYEDIRLWYNGLQDLIERDPQFTPLRTLLPADEEARSQAGNMYRLHMNAMAACYDDNAVIDLMGKAIDRYLSHEIAVGGLTKIHEGVSEEQWQVFWEKGLHTATSLSAPQVSDMIAFLEQLPVLANRRHPLEQAVERKALIGHSNVGYVPPRLMVNCPGLWELALSPEIIALAGRLMGCIPTITDINAWWSFAEATDARDAQQFHLDLDSYRFCKLFLYLTDVDATGGPHIFVETTHDPDQLARHRPSDPAQAAEFDHWLKAQLRKTDQEVEHYLQIAPTELTGPKGSCFLVNTKGIHKGKLPENKDRLIVAVEYAPVPSLHMPVIPVGPDEPFTQNIPFDTLTAQQRYMTRMHLLPK</sequence>
<evidence type="ECO:0000313" key="3">
    <source>
        <dbReference type="Proteomes" id="UP000256845"/>
    </source>
</evidence>
<evidence type="ECO:0000259" key="1">
    <source>
        <dbReference type="PROSITE" id="PS50003"/>
    </source>
</evidence>
<feature type="domain" description="PH" evidence="1">
    <location>
        <begin position="1"/>
        <end position="22"/>
    </location>
</feature>
<evidence type="ECO:0000313" key="2">
    <source>
        <dbReference type="EMBL" id="RED49152.1"/>
    </source>
</evidence>
<accession>A0A3D9HHY7</accession>
<dbReference type="Proteomes" id="UP000256845">
    <property type="component" value="Unassembled WGS sequence"/>
</dbReference>
<comment type="caution">
    <text evidence="2">The sequence shown here is derived from an EMBL/GenBank/DDBJ whole genome shotgun (WGS) entry which is preliminary data.</text>
</comment>
<dbReference type="InterPro" id="IPR001849">
    <property type="entry name" value="PH_domain"/>
</dbReference>
<dbReference type="PROSITE" id="PS50003">
    <property type="entry name" value="PH_DOMAIN"/>
    <property type="match status" value="1"/>
</dbReference>